<feature type="binding site" evidence="8">
    <location>
        <position position="62"/>
    </location>
    <ligand>
        <name>(R)-pantoate</name>
        <dbReference type="ChEBI" id="CHEBI:15980"/>
    </ligand>
</feature>
<comment type="catalytic activity">
    <reaction evidence="7 8">
        <text>(R)-pantoate + beta-alanine + ATP = (R)-pantothenate + AMP + diphosphate + H(+)</text>
        <dbReference type="Rhea" id="RHEA:10912"/>
        <dbReference type="ChEBI" id="CHEBI:15378"/>
        <dbReference type="ChEBI" id="CHEBI:15980"/>
        <dbReference type="ChEBI" id="CHEBI:29032"/>
        <dbReference type="ChEBI" id="CHEBI:30616"/>
        <dbReference type="ChEBI" id="CHEBI:33019"/>
        <dbReference type="ChEBI" id="CHEBI:57966"/>
        <dbReference type="ChEBI" id="CHEBI:456215"/>
        <dbReference type="EC" id="6.3.2.1"/>
    </reaction>
</comment>
<dbReference type="SUPFAM" id="SSF52374">
    <property type="entry name" value="Nucleotidylyl transferase"/>
    <property type="match status" value="1"/>
</dbReference>
<keyword evidence="5 8" id="KW-0547">Nucleotide-binding</keyword>
<dbReference type="AlphaFoldDB" id="A0A521B481"/>
<dbReference type="Proteomes" id="UP000319014">
    <property type="component" value="Unassembled WGS sequence"/>
</dbReference>
<evidence type="ECO:0000313" key="9">
    <source>
        <dbReference type="EMBL" id="SMO41914.1"/>
    </source>
</evidence>
<feature type="binding site" evidence="8">
    <location>
        <begin position="31"/>
        <end position="38"/>
    </location>
    <ligand>
        <name>ATP</name>
        <dbReference type="ChEBI" id="CHEBI:30616"/>
    </ligand>
</feature>
<comment type="similarity">
    <text evidence="2 8">Belongs to the pantothenate synthetase family.</text>
</comment>
<dbReference type="InterPro" id="IPR003721">
    <property type="entry name" value="Pantoate_ligase"/>
</dbReference>
<organism evidence="9 10">
    <name type="scientific">Paracoccus laeviglucosivorans</name>
    <dbReference type="NCBI Taxonomy" id="1197861"/>
    <lineage>
        <taxon>Bacteria</taxon>
        <taxon>Pseudomonadati</taxon>
        <taxon>Pseudomonadota</taxon>
        <taxon>Alphaproteobacteria</taxon>
        <taxon>Rhodobacterales</taxon>
        <taxon>Paracoccaceae</taxon>
        <taxon>Paracoccus</taxon>
    </lineage>
</organism>
<dbReference type="PANTHER" id="PTHR21299">
    <property type="entry name" value="CYTIDYLATE KINASE/PANTOATE-BETA-ALANINE LIGASE"/>
    <property type="match status" value="1"/>
</dbReference>
<dbReference type="PANTHER" id="PTHR21299:SF1">
    <property type="entry name" value="PANTOATE--BETA-ALANINE LIGASE"/>
    <property type="match status" value="1"/>
</dbReference>
<accession>A0A521B481</accession>
<evidence type="ECO:0000256" key="5">
    <source>
        <dbReference type="ARBA" id="ARBA00022741"/>
    </source>
</evidence>
<evidence type="ECO:0000256" key="3">
    <source>
        <dbReference type="ARBA" id="ARBA00022598"/>
    </source>
</evidence>
<gene>
    <name evidence="8" type="primary">panC</name>
    <name evidence="9" type="ORF">SAMN06265221_102108</name>
</gene>
<keyword evidence="6 8" id="KW-0067">ATP-binding</keyword>
<evidence type="ECO:0000256" key="1">
    <source>
        <dbReference type="ARBA" id="ARBA00004990"/>
    </source>
</evidence>
<dbReference type="EC" id="6.3.2.1" evidence="8"/>
<dbReference type="NCBIfam" id="TIGR00125">
    <property type="entry name" value="cyt_tran_rel"/>
    <property type="match status" value="1"/>
</dbReference>
<name>A0A521B481_9RHOB</name>
<dbReference type="GO" id="GO:0004592">
    <property type="term" value="F:pantoate-beta-alanine ligase activity"/>
    <property type="evidence" value="ECO:0007669"/>
    <property type="project" value="UniProtKB-UniRule"/>
</dbReference>
<comment type="subunit">
    <text evidence="8">Homodimer.</text>
</comment>
<dbReference type="InterPro" id="IPR014729">
    <property type="entry name" value="Rossmann-like_a/b/a_fold"/>
</dbReference>
<dbReference type="OrthoDB" id="9773087at2"/>
<comment type="miscellaneous">
    <text evidence="8">The reaction proceeds by a bi uni uni bi ping pong mechanism.</text>
</comment>
<dbReference type="Gene3D" id="3.40.50.620">
    <property type="entry name" value="HUPs"/>
    <property type="match status" value="1"/>
</dbReference>
<comment type="caution">
    <text evidence="8">Lacks conserved residue(s) required for the propagation of feature annotation.</text>
</comment>
<keyword evidence="4 8" id="KW-0566">Pantothenate biosynthesis</keyword>
<dbReference type="EMBL" id="FXTK01000002">
    <property type="protein sequence ID" value="SMO41914.1"/>
    <property type="molecule type" value="Genomic_DNA"/>
</dbReference>
<keyword evidence="3 8" id="KW-0436">Ligase</keyword>
<dbReference type="InterPro" id="IPR004821">
    <property type="entry name" value="Cyt_trans-like"/>
</dbReference>
<keyword evidence="10" id="KW-1185">Reference proteome</keyword>
<dbReference type="HAMAP" id="MF_00158">
    <property type="entry name" value="PanC"/>
    <property type="match status" value="1"/>
</dbReference>
<evidence type="ECO:0000313" key="10">
    <source>
        <dbReference type="Proteomes" id="UP000319014"/>
    </source>
</evidence>
<dbReference type="RefSeq" id="WP_142661653.1">
    <property type="nucleotide sequence ID" value="NZ_FXTK01000002.1"/>
</dbReference>
<reference evidence="9 10" key="1">
    <citation type="submission" date="2017-05" db="EMBL/GenBank/DDBJ databases">
        <authorList>
            <person name="Varghese N."/>
            <person name="Submissions S."/>
        </authorList>
    </citation>
    <scope>NUCLEOTIDE SEQUENCE [LARGE SCALE GENOMIC DNA]</scope>
    <source>
        <strain evidence="9 10">DSM 100094</strain>
    </source>
</reference>
<feature type="binding site" evidence="8">
    <location>
        <position position="154"/>
    </location>
    <ligand>
        <name>(R)-pantoate</name>
        <dbReference type="ChEBI" id="CHEBI:15980"/>
    </ligand>
</feature>
<dbReference type="Gene3D" id="3.30.1300.10">
    <property type="entry name" value="Pantoate-beta-alanine ligase, C-terminal domain"/>
    <property type="match status" value="1"/>
</dbReference>
<comment type="function">
    <text evidence="8">Catalyzes the condensation of pantoate with beta-alanine in an ATP-dependent reaction via a pantoyl-adenylate intermediate.</text>
</comment>
<dbReference type="InterPro" id="IPR042176">
    <property type="entry name" value="Pantoate_ligase_C"/>
</dbReference>
<proteinExistence type="inferred from homology"/>
<feature type="binding site" evidence="8">
    <location>
        <begin position="148"/>
        <end position="151"/>
    </location>
    <ligand>
        <name>ATP</name>
        <dbReference type="ChEBI" id="CHEBI:30616"/>
    </ligand>
</feature>
<sequence length="278" mass="30073">MTEIIRSLTALRARIRDWRRTGAVIGVVPTMGALHEGHLSLVRAAQAECDRVIVTLFVNPRQFNSPEDFAKYPRTEEADAAILAPLAADVLFVPDATEVYPPDHATVISVSGVSEPLEGAHRPGHFDGVATVVTLLFNMTQADRAYFGEKDWQQLQVVRRLVADLKLPIQIVPCPVMRAPDGLALSSRNQRLSDAARAQAAVIPKVLFDAVEQIGGGADRALVLDAARRRLTDAGLGPVEYLALCDAQTLGNAQPGRPARLLVAVWLDGVRLIDNVAV</sequence>
<evidence type="ECO:0000256" key="8">
    <source>
        <dbReference type="HAMAP-Rule" id="MF_00158"/>
    </source>
</evidence>
<protein>
    <recommendedName>
        <fullName evidence="8">Pantothenate synthetase</fullName>
        <shortName evidence="8">PS</shortName>
        <ecNumber evidence="8">6.3.2.1</ecNumber>
    </recommendedName>
    <alternativeName>
        <fullName evidence="8">Pantoate--beta-alanine ligase</fullName>
    </alternativeName>
    <alternativeName>
        <fullName evidence="8">Pantoate-activating enzyme</fullName>
    </alternativeName>
</protein>
<dbReference type="CDD" id="cd00560">
    <property type="entry name" value="PanC"/>
    <property type="match status" value="1"/>
</dbReference>
<dbReference type="FunFam" id="3.40.50.620:FF:000013">
    <property type="entry name" value="Pantothenate synthetase"/>
    <property type="match status" value="1"/>
</dbReference>
<feature type="binding site" evidence="8">
    <location>
        <position position="62"/>
    </location>
    <ligand>
        <name>beta-alanine</name>
        <dbReference type="ChEBI" id="CHEBI:57966"/>
    </ligand>
</feature>
<feature type="active site" description="Proton donor" evidence="8">
    <location>
        <position position="38"/>
    </location>
</feature>
<dbReference type="GO" id="GO:0005829">
    <property type="term" value="C:cytosol"/>
    <property type="evidence" value="ECO:0007669"/>
    <property type="project" value="TreeGrafter"/>
</dbReference>
<evidence type="ECO:0000256" key="7">
    <source>
        <dbReference type="ARBA" id="ARBA00048258"/>
    </source>
</evidence>
<feature type="binding site" evidence="8">
    <location>
        <begin position="185"/>
        <end position="188"/>
    </location>
    <ligand>
        <name>ATP</name>
        <dbReference type="ChEBI" id="CHEBI:30616"/>
    </ligand>
</feature>
<dbReference type="GO" id="GO:0005524">
    <property type="term" value="F:ATP binding"/>
    <property type="evidence" value="ECO:0007669"/>
    <property type="project" value="UniProtKB-KW"/>
</dbReference>
<dbReference type="Pfam" id="PF02569">
    <property type="entry name" value="Pantoate_ligase"/>
    <property type="match status" value="1"/>
</dbReference>
<keyword evidence="8" id="KW-0963">Cytoplasm</keyword>
<comment type="subcellular location">
    <subcellularLocation>
        <location evidence="8">Cytoplasm</location>
    </subcellularLocation>
</comment>
<dbReference type="UniPathway" id="UPA00028">
    <property type="reaction ID" value="UER00005"/>
</dbReference>
<evidence type="ECO:0000256" key="4">
    <source>
        <dbReference type="ARBA" id="ARBA00022655"/>
    </source>
</evidence>
<dbReference type="GO" id="GO:0015940">
    <property type="term" value="P:pantothenate biosynthetic process"/>
    <property type="evidence" value="ECO:0007669"/>
    <property type="project" value="UniProtKB-UniRule"/>
</dbReference>
<evidence type="ECO:0000256" key="2">
    <source>
        <dbReference type="ARBA" id="ARBA00009256"/>
    </source>
</evidence>
<comment type="pathway">
    <text evidence="1 8">Cofactor biosynthesis; (R)-pantothenate biosynthesis; (R)-pantothenate from (R)-pantoate and beta-alanine: step 1/1.</text>
</comment>
<dbReference type="NCBIfam" id="TIGR00018">
    <property type="entry name" value="panC"/>
    <property type="match status" value="1"/>
</dbReference>
<evidence type="ECO:0000256" key="6">
    <source>
        <dbReference type="ARBA" id="ARBA00022840"/>
    </source>
</evidence>